<evidence type="ECO:0000313" key="4">
    <source>
        <dbReference type="Proteomes" id="UP001068021"/>
    </source>
</evidence>
<dbReference type="AlphaFoldDB" id="A0A9E5DMU2"/>
<dbReference type="EMBL" id="JAPVER010000020">
    <property type="protein sequence ID" value="MCZ3365449.1"/>
    <property type="molecule type" value="Genomic_DNA"/>
</dbReference>
<proteinExistence type="predicted"/>
<comment type="caution">
    <text evidence="3">The sequence shown here is derived from an EMBL/GenBank/DDBJ whole genome shotgun (WGS) entry which is preliminary data.</text>
</comment>
<evidence type="ECO:0000313" key="3">
    <source>
        <dbReference type="EMBL" id="MCZ3373200.1"/>
    </source>
</evidence>
<dbReference type="Proteomes" id="UP001068021">
    <property type="component" value="Unassembled WGS sequence"/>
</dbReference>
<protein>
    <submittedName>
        <fullName evidence="3">Uncharacterized protein</fullName>
    </submittedName>
</protein>
<sequence length="52" mass="5897">MDRNTAIVLIVLIIAIVIIVAIFAWIWMYTPYMGGHHGYYGNNTGHGMMHGY</sequence>
<keyword evidence="1" id="KW-0812">Transmembrane</keyword>
<dbReference type="Proteomes" id="UP001074446">
    <property type="component" value="Unassembled WGS sequence"/>
</dbReference>
<accession>A0A9E5DMU2</accession>
<dbReference type="RefSeq" id="WP_157197599.1">
    <property type="nucleotide sequence ID" value="NZ_JAPVER010000020.1"/>
</dbReference>
<reference evidence="3" key="1">
    <citation type="submission" date="2022-12" db="EMBL/GenBank/DDBJ databases">
        <title>Reclassification of two methanogenic archaea species isolated from the Kolyma lowland permafrost.</title>
        <authorList>
            <person name="Trubitsyn V.E."/>
            <person name="Rivkina E.M."/>
            <person name="Shcherbakova V.A."/>
        </authorList>
    </citation>
    <scope>NUCLEOTIDE SEQUENCE</scope>
    <source>
        <strain evidence="2">M2</strain>
        <strain evidence="3">MK4</strain>
    </source>
</reference>
<keyword evidence="1" id="KW-1133">Transmembrane helix</keyword>
<gene>
    <name evidence="3" type="ORF">O3H35_11195</name>
    <name evidence="2" type="ORF">O3H54_06095</name>
</gene>
<evidence type="ECO:0000256" key="1">
    <source>
        <dbReference type="SAM" id="Phobius"/>
    </source>
</evidence>
<name>A0A9E5DMU2_9EURY</name>
<dbReference type="EMBL" id="JAPVES010000030">
    <property type="protein sequence ID" value="MCZ3373200.1"/>
    <property type="molecule type" value="Genomic_DNA"/>
</dbReference>
<feature type="transmembrane region" description="Helical" evidence="1">
    <location>
        <begin position="6"/>
        <end position="27"/>
    </location>
</feature>
<organism evidence="3">
    <name type="scientific">Methanobacterium veterum</name>
    <dbReference type="NCBI Taxonomy" id="408577"/>
    <lineage>
        <taxon>Archaea</taxon>
        <taxon>Methanobacteriati</taxon>
        <taxon>Methanobacteriota</taxon>
        <taxon>Methanomada group</taxon>
        <taxon>Methanobacteria</taxon>
        <taxon>Methanobacteriales</taxon>
        <taxon>Methanobacteriaceae</taxon>
        <taxon>Methanobacterium</taxon>
    </lineage>
</organism>
<keyword evidence="4" id="KW-1185">Reference proteome</keyword>
<keyword evidence="1" id="KW-0472">Membrane</keyword>
<evidence type="ECO:0000313" key="2">
    <source>
        <dbReference type="EMBL" id="MCZ3365449.1"/>
    </source>
</evidence>